<proteinExistence type="predicted"/>
<gene>
    <name evidence="1" type="ORF">HK414_17075</name>
</gene>
<protein>
    <submittedName>
        <fullName evidence="1">Uncharacterized protein</fullName>
    </submittedName>
</protein>
<evidence type="ECO:0000313" key="2">
    <source>
        <dbReference type="Proteomes" id="UP000500826"/>
    </source>
</evidence>
<evidence type="ECO:0000313" key="1">
    <source>
        <dbReference type="EMBL" id="QJW84754.1"/>
    </source>
</evidence>
<keyword evidence="2" id="KW-1185">Reference proteome</keyword>
<sequence length="51" mass="5383">MLEGACGQLRALGAASRAFPVDATDMDALQEFVGNVTMSVGVPDIWSTRRA</sequence>
<name>A0ABX6P5I5_9BURK</name>
<accession>A0ABX6P5I5</accession>
<reference evidence="1 2" key="1">
    <citation type="submission" date="2020-05" db="EMBL/GenBank/DDBJ databases">
        <title>Ramlibacter rhizophilus sp. nov., isolated from rhizosphere soil of national flower Mugunghwa from South Korea.</title>
        <authorList>
            <person name="Zheng-Fei Y."/>
            <person name="Huan T."/>
        </authorList>
    </citation>
    <scope>NUCLEOTIDE SEQUENCE [LARGE SCALE GENOMIC DNA]</scope>
    <source>
        <strain evidence="1 2">H242</strain>
    </source>
</reference>
<organism evidence="1 2">
    <name type="scientific">Ramlibacter terrae</name>
    <dbReference type="NCBI Taxonomy" id="2732511"/>
    <lineage>
        <taxon>Bacteria</taxon>
        <taxon>Pseudomonadati</taxon>
        <taxon>Pseudomonadota</taxon>
        <taxon>Betaproteobacteria</taxon>
        <taxon>Burkholderiales</taxon>
        <taxon>Comamonadaceae</taxon>
        <taxon>Ramlibacter</taxon>
    </lineage>
</organism>
<dbReference type="EMBL" id="CP053418">
    <property type="protein sequence ID" value="QJW84754.1"/>
    <property type="molecule type" value="Genomic_DNA"/>
</dbReference>
<reference evidence="1 2" key="2">
    <citation type="submission" date="2020-05" db="EMBL/GenBank/DDBJ databases">
        <authorList>
            <person name="Khan S.A."/>
            <person name="Jeon C.O."/>
            <person name="Chun B.H."/>
        </authorList>
    </citation>
    <scope>NUCLEOTIDE SEQUENCE [LARGE SCALE GENOMIC DNA]</scope>
    <source>
        <strain evidence="1 2">H242</strain>
    </source>
</reference>
<dbReference type="Proteomes" id="UP000500826">
    <property type="component" value="Chromosome"/>
</dbReference>